<accession>A0A3P8V021</accession>
<dbReference type="GO" id="GO:0060042">
    <property type="term" value="P:retina morphogenesis in camera-type eye"/>
    <property type="evidence" value="ECO:0007669"/>
    <property type="project" value="Ensembl"/>
</dbReference>
<keyword evidence="3 10" id="KW-0493">Microtubule</keyword>
<dbReference type="STRING" id="244447.ENSCSEP00000005840"/>
<evidence type="ECO:0000256" key="2">
    <source>
        <dbReference type="ARBA" id="ARBA00022490"/>
    </source>
</evidence>
<dbReference type="FunFam" id="3.40.850.10:FF:000017">
    <property type="entry name" value="Kinesin-like protein"/>
    <property type="match status" value="1"/>
</dbReference>
<dbReference type="GO" id="GO:0043584">
    <property type="term" value="P:nose development"/>
    <property type="evidence" value="ECO:0007669"/>
    <property type="project" value="Ensembl"/>
</dbReference>
<dbReference type="GO" id="GO:0005874">
    <property type="term" value="C:microtubule"/>
    <property type="evidence" value="ECO:0007669"/>
    <property type="project" value="UniProtKB-KW"/>
</dbReference>
<evidence type="ECO:0000256" key="8">
    <source>
        <dbReference type="ARBA" id="ARBA00023212"/>
    </source>
</evidence>
<dbReference type="CDD" id="cd01371">
    <property type="entry name" value="KISc_KIF3"/>
    <property type="match status" value="1"/>
</dbReference>
<reference evidence="14" key="3">
    <citation type="submission" date="2025-09" db="UniProtKB">
        <authorList>
            <consortium name="Ensembl"/>
        </authorList>
    </citation>
    <scope>IDENTIFICATION</scope>
</reference>
<evidence type="ECO:0000256" key="7">
    <source>
        <dbReference type="ARBA" id="ARBA00023175"/>
    </source>
</evidence>
<dbReference type="GO" id="GO:0003777">
    <property type="term" value="F:microtubule motor activity"/>
    <property type="evidence" value="ECO:0007669"/>
    <property type="project" value="InterPro"/>
</dbReference>
<dbReference type="InterPro" id="IPR019821">
    <property type="entry name" value="Kinesin_motor_CS"/>
</dbReference>
<keyword evidence="7 9" id="KW-0505">Motor protein</keyword>
<keyword evidence="5 9" id="KW-0067">ATP-binding</keyword>
<feature type="domain" description="Kinesin motor" evidence="13">
    <location>
        <begin position="9"/>
        <end position="341"/>
    </location>
</feature>
<dbReference type="GO" id="GO:0060271">
    <property type="term" value="P:cilium assembly"/>
    <property type="evidence" value="ECO:0007669"/>
    <property type="project" value="Ensembl"/>
</dbReference>
<dbReference type="PROSITE" id="PS50067">
    <property type="entry name" value="KINESIN_MOTOR_2"/>
    <property type="match status" value="1"/>
</dbReference>
<dbReference type="KEGG" id="csem:103384762"/>
<dbReference type="RefSeq" id="XP_008316635.1">
    <property type="nucleotide sequence ID" value="XM_008318413.3"/>
</dbReference>
<dbReference type="InterPro" id="IPR036961">
    <property type="entry name" value="Kinesin_motor_dom_sf"/>
</dbReference>
<evidence type="ECO:0000259" key="13">
    <source>
        <dbReference type="PROSITE" id="PS50067"/>
    </source>
</evidence>
<feature type="region of interest" description="Disordered" evidence="12">
    <location>
        <begin position="702"/>
        <end position="760"/>
    </location>
</feature>
<comment type="subcellular location">
    <subcellularLocation>
        <location evidence="1">Cytoplasm</location>
        <location evidence="1">Cytoskeleton</location>
    </subcellularLocation>
</comment>
<dbReference type="Proteomes" id="UP000265120">
    <property type="component" value="Chromosome 10"/>
</dbReference>
<dbReference type="GeneTree" id="ENSGT00940000153739"/>
<dbReference type="GO" id="GO:0000278">
    <property type="term" value="P:mitotic cell cycle"/>
    <property type="evidence" value="ECO:0007669"/>
    <property type="project" value="TreeGrafter"/>
</dbReference>
<evidence type="ECO:0000256" key="6">
    <source>
        <dbReference type="ARBA" id="ARBA00023054"/>
    </source>
</evidence>
<reference evidence="14" key="2">
    <citation type="submission" date="2025-08" db="UniProtKB">
        <authorList>
            <consortium name="Ensembl"/>
        </authorList>
    </citation>
    <scope>IDENTIFICATION</scope>
</reference>
<dbReference type="PANTHER" id="PTHR47968">
    <property type="entry name" value="CENTROMERE PROTEIN E"/>
    <property type="match status" value="1"/>
</dbReference>
<sequence length="760" mass="86871">MSKSKSSESVKVVVRCRPMNDKEKAAKFEKVVTVDVKLGQIIVKNPREASANGLPKVFTFDSVYDWNSKQIDLYDETFRPLVDSVLQGFNGTIFAYGQTGTGKTYTMEGVRKDPERRGVIPNSFEHIFTHISRSQNQQYLVRASYLEIYQEEIRDLLSKDQSRRLELRERPDTGVYVKDLSSFVTKSVWEIEHVMNVGNQNRSVGATNMNEHSSRSHAIFVITVECSELGVDGENHIRVGKLNLVDLAGSERQTKTGAQGERLKEATKINLSLSALGNVISALVDGRSTHVPYRDSKLTRLLQDSLGGNARTVMVANIGPASYNFEETLTTLRYSNRAKNIKNKPRINEDPKDALLREFQEEIARLKAQLQKRSGKKKKRRQRRRAGEGSDSEDLDDGETEDDEEDVDDKGDYWKEQQEKLESERKAIMDDHSLVADEKVRLLKEKEKKMADLEKERKAGEMLSAKVKAMESKLLVGGKNIVDHTNEQQKMLELKRQEIAEQKRREREMQQQMDCRDEETLELKETYSSLQQEVDIKTKKLKKLFAKLQAVKAENQDIHEAHIKERQELEQTQNELTRELKLKHLIIENFIPLEEKNKIVNRAYIDEEDEHWKMKPITRLEDEHQMMTRPVSAVGYRRPLCHHARVAMMMKSDMRYKAENILILDMDLPTRTTKEYQEPVIAPKVAAALEDALRDEDEIQVDASGFRSTLGPTTPSSASLRKPKSGRPRTGKKSSTPTSPYGISSPGSPLYPQSRGLVPK</sequence>
<reference evidence="14 15" key="1">
    <citation type="journal article" date="2014" name="Nat. Genet.">
        <title>Whole-genome sequence of a flatfish provides insights into ZW sex chromosome evolution and adaptation to a benthic lifestyle.</title>
        <authorList>
            <person name="Chen S."/>
            <person name="Zhang G."/>
            <person name="Shao C."/>
            <person name="Huang Q."/>
            <person name="Liu G."/>
            <person name="Zhang P."/>
            <person name="Song W."/>
            <person name="An N."/>
            <person name="Chalopin D."/>
            <person name="Volff J.N."/>
            <person name="Hong Y."/>
            <person name="Li Q."/>
            <person name="Sha Z."/>
            <person name="Zhou H."/>
            <person name="Xie M."/>
            <person name="Yu Q."/>
            <person name="Liu Y."/>
            <person name="Xiang H."/>
            <person name="Wang N."/>
            <person name="Wu K."/>
            <person name="Yang C."/>
            <person name="Zhou Q."/>
            <person name="Liao X."/>
            <person name="Yang L."/>
            <person name="Hu Q."/>
            <person name="Zhang J."/>
            <person name="Meng L."/>
            <person name="Jin L."/>
            <person name="Tian Y."/>
            <person name="Lian J."/>
            <person name="Yang J."/>
            <person name="Miao G."/>
            <person name="Liu S."/>
            <person name="Liang Z."/>
            <person name="Yan F."/>
            <person name="Li Y."/>
            <person name="Sun B."/>
            <person name="Zhang H."/>
            <person name="Zhang J."/>
            <person name="Zhu Y."/>
            <person name="Du M."/>
            <person name="Zhao Y."/>
            <person name="Schartl M."/>
            <person name="Tang Q."/>
            <person name="Wang J."/>
        </authorList>
    </citation>
    <scope>NUCLEOTIDE SEQUENCE</scope>
</reference>
<dbReference type="Gene3D" id="3.40.850.10">
    <property type="entry name" value="Kinesin motor domain"/>
    <property type="match status" value="1"/>
</dbReference>
<evidence type="ECO:0000256" key="11">
    <source>
        <dbReference type="SAM" id="Coils"/>
    </source>
</evidence>
<feature type="region of interest" description="Disordered" evidence="12">
    <location>
        <begin position="370"/>
        <end position="412"/>
    </location>
</feature>
<organism evidence="14 15">
    <name type="scientific">Cynoglossus semilaevis</name>
    <name type="common">Tongue sole</name>
    <dbReference type="NCBI Taxonomy" id="244447"/>
    <lineage>
        <taxon>Eukaryota</taxon>
        <taxon>Metazoa</taxon>
        <taxon>Chordata</taxon>
        <taxon>Craniata</taxon>
        <taxon>Vertebrata</taxon>
        <taxon>Euteleostomi</taxon>
        <taxon>Actinopterygii</taxon>
        <taxon>Neopterygii</taxon>
        <taxon>Teleostei</taxon>
        <taxon>Neoteleostei</taxon>
        <taxon>Acanthomorphata</taxon>
        <taxon>Carangaria</taxon>
        <taxon>Pleuronectiformes</taxon>
        <taxon>Pleuronectoidei</taxon>
        <taxon>Cynoglossidae</taxon>
        <taxon>Cynoglossinae</taxon>
        <taxon>Cynoglossus</taxon>
    </lineage>
</organism>
<dbReference type="AlphaFoldDB" id="A0A3P8V021"/>
<feature type="compositionally biased region" description="Polar residues" evidence="12">
    <location>
        <begin position="706"/>
        <end position="719"/>
    </location>
</feature>
<dbReference type="GO" id="GO:0048793">
    <property type="term" value="P:pronephros development"/>
    <property type="evidence" value="ECO:0007669"/>
    <property type="project" value="Ensembl"/>
</dbReference>
<feature type="compositionally biased region" description="Basic residues" evidence="12">
    <location>
        <begin position="721"/>
        <end position="732"/>
    </location>
</feature>
<dbReference type="GO" id="GO:0048884">
    <property type="term" value="P:neuromast development"/>
    <property type="evidence" value="ECO:0007669"/>
    <property type="project" value="Ensembl"/>
</dbReference>
<dbReference type="FunCoup" id="A0A3P8V021">
    <property type="interactions" value="522"/>
</dbReference>
<keyword evidence="2" id="KW-0963">Cytoplasm</keyword>
<dbReference type="Ensembl" id="ENSCSET00000005903.1">
    <property type="protein sequence ID" value="ENSCSEP00000005840.1"/>
    <property type="gene ID" value="ENSCSEG00000003774.1"/>
</dbReference>
<evidence type="ECO:0000313" key="14">
    <source>
        <dbReference type="Ensembl" id="ENSCSEP00000005840.1"/>
    </source>
</evidence>
<dbReference type="OMA" id="LESKMLC"/>
<evidence type="ECO:0000256" key="4">
    <source>
        <dbReference type="ARBA" id="ARBA00022741"/>
    </source>
</evidence>
<name>A0A3P8V021_CYNSE</name>
<evidence type="ECO:0000256" key="12">
    <source>
        <dbReference type="SAM" id="MobiDB-lite"/>
    </source>
</evidence>
<evidence type="ECO:0000256" key="10">
    <source>
        <dbReference type="RuleBase" id="RU000394"/>
    </source>
</evidence>
<comment type="similarity">
    <text evidence="9 10">Belongs to the TRAFAC class myosin-kinesin ATPase superfamily. Kinesin family.</text>
</comment>
<dbReference type="Pfam" id="PF00225">
    <property type="entry name" value="Kinesin"/>
    <property type="match status" value="1"/>
</dbReference>
<dbReference type="PANTHER" id="PTHR47968:SF76">
    <property type="entry name" value="KINESIN-LIKE PROTEIN"/>
    <property type="match status" value="1"/>
</dbReference>
<dbReference type="GO" id="GO:0048839">
    <property type="term" value="P:inner ear development"/>
    <property type="evidence" value="ECO:0007669"/>
    <property type="project" value="Ensembl"/>
</dbReference>
<keyword evidence="15" id="KW-1185">Reference proteome</keyword>
<feature type="compositionally biased region" description="Polar residues" evidence="12">
    <location>
        <begin position="733"/>
        <end position="747"/>
    </location>
</feature>
<dbReference type="GO" id="GO:0008017">
    <property type="term" value="F:microtubule binding"/>
    <property type="evidence" value="ECO:0007669"/>
    <property type="project" value="InterPro"/>
</dbReference>
<dbReference type="PRINTS" id="PR00380">
    <property type="entry name" value="KINESINHEAVY"/>
</dbReference>
<dbReference type="GO" id="GO:0005524">
    <property type="term" value="F:ATP binding"/>
    <property type="evidence" value="ECO:0007669"/>
    <property type="project" value="UniProtKB-UniRule"/>
</dbReference>
<protein>
    <recommendedName>
        <fullName evidence="10">Kinesin-like protein</fullName>
    </recommendedName>
</protein>
<keyword evidence="8" id="KW-0206">Cytoskeleton</keyword>
<dbReference type="GeneID" id="103384762"/>
<dbReference type="SUPFAM" id="SSF52540">
    <property type="entry name" value="P-loop containing nucleoside triphosphate hydrolases"/>
    <property type="match status" value="1"/>
</dbReference>
<dbReference type="CTD" id="9371"/>
<feature type="compositionally biased region" description="Acidic residues" evidence="12">
    <location>
        <begin position="390"/>
        <end position="409"/>
    </location>
</feature>
<dbReference type="OrthoDB" id="3176171at2759"/>
<dbReference type="GO" id="GO:0035845">
    <property type="term" value="P:photoreceptor cell outer segment organization"/>
    <property type="evidence" value="ECO:0007669"/>
    <property type="project" value="Ensembl"/>
</dbReference>
<evidence type="ECO:0000256" key="5">
    <source>
        <dbReference type="ARBA" id="ARBA00022840"/>
    </source>
</evidence>
<dbReference type="GO" id="GO:0007018">
    <property type="term" value="P:microtubule-based movement"/>
    <property type="evidence" value="ECO:0007669"/>
    <property type="project" value="InterPro"/>
</dbReference>
<dbReference type="InParanoid" id="A0A3P8V021"/>
<feature type="binding site" evidence="9">
    <location>
        <begin position="97"/>
        <end position="104"/>
    </location>
    <ligand>
        <name>ATP</name>
        <dbReference type="ChEBI" id="CHEBI:30616"/>
    </ligand>
</feature>
<dbReference type="PROSITE" id="PS00411">
    <property type="entry name" value="KINESIN_MOTOR_1"/>
    <property type="match status" value="1"/>
</dbReference>
<feature type="compositionally biased region" description="Basic residues" evidence="12">
    <location>
        <begin position="373"/>
        <end position="384"/>
    </location>
</feature>
<evidence type="ECO:0000256" key="9">
    <source>
        <dbReference type="PROSITE-ProRule" id="PRU00283"/>
    </source>
</evidence>
<evidence type="ECO:0000256" key="3">
    <source>
        <dbReference type="ARBA" id="ARBA00022701"/>
    </source>
</evidence>
<dbReference type="InterPro" id="IPR027640">
    <property type="entry name" value="Kinesin-like_fam"/>
</dbReference>
<dbReference type="SMART" id="SM00129">
    <property type="entry name" value="KISc"/>
    <property type="match status" value="1"/>
</dbReference>
<dbReference type="GO" id="GO:0005871">
    <property type="term" value="C:kinesin complex"/>
    <property type="evidence" value="ECO:0007669"/>
    <property type="project" value="Ensembl"/>
</dbReference>
<proteinExistence type="inferred from homology"/>
<dbReference type="InterPro" id="IPR001752">
    <property type="entry name" value="Kinesin_motor_dom"/>
</dbReference>
<keyword evidence="6 11" id="KW-0175">Coiled coil</keyword>
<evidence type="ECO:0000313" key="15">
    <source>
        <dbReference type="Proteomes" id="UP000265120"/>
    </source>
</evidence>
<dbReference type="InterPro" id="IPR027417">
    <property type="entry name" value="P-loop_NTPase"/>
</dbReference>
<keyword evidence="4 9" id="KW-0547">Nucleotide-binding</keyword>
<feature type="coiled-coil region" evidence="11">
    <location>
        <begin position="541"/>
        <end position="579"/>
    </location>
</feature>
<feature type="coiled-coil region" evidence="11">
    <location>
        <begin position="436"/>
        <end position="512"/>
    </location>
</feature>
<dbReference type="GO" id="GO:0005737">
    <property type="term" value="C:cytoplasm"/>
    <property type="evidence" value="ECO:0007669"/>
    <property type="project" value="UniProtKB-ARBA"/>
</dbReference>
<evidence type="ECO:0000256" key="1">
    <source>
        <dbReference type="ARBA" id="ARBA00004245"/>
    </source>
</evidence>